<dbReference type="EMBL" id="HBHT01008925">
    <property type="protein sequence ID" value="CAD9952523.1"/>
    <property type="molecule type" value="Transcribed_RNA"/>
</dbReference>
<name>A0A7S2VE10_9STRA</name>
<accession>A0A7S2VE10</accession>
<protein>
    <submittedName>
        <fullName evidence="1">Uncharacterized protein</fullName>
    </submittedName>
</protein>
<reference evidence="1" key="1">
    <citation type="submission" date="2021-01" db="EMBL/GenBank/DDBJ databases">
        <authorList>
            <person name="Corre E."/>
            <person name="Pelletier E."/>
            <person name="Niang G."/>
            <person name="Scheremetjew M."/>
            <person name="Finn R."/>
            <person name="Kale V."/>
            <person name="Holt S."/>
            <person name="Cochrane G."/>
            <person name="Meng A."/>
            <person name="Brown T."/>
            <person name="Cohen L."/>
        </authorList>
    </citation>
    <scope>NUCLEOTIDE SEQUENCE</scope>
    <source>
        <strain evidence="1">CCMP125</strain>
    </source>
</reference>
<sequence length="96" mass="10060">MAQRPDLMQELGSQLQPLIDAKVAAGGGTMGMGATTSPPPASSVTPDVIATTPTVDVSSILSNKNQWDKDDDDGIVDAQIVFTENDDSEESITPKE</sequence>
<evidence type="ECO:0000313" key="1">
    <source>
        <dbReference type="EMBL" id="CAD9952523.1"/>
    </source>
</evidence>
<dbReference type="AlphaFoldDB" id="A0A7S2VE10"/>
<gene>
    <name evidence="1" type="ORF">APAL1065_LOCUS5967</name>
</gene>
<organism evidence="1">
    <name type="scientific">Entomoneis paludosa</name>
    <dbReference type="NCBI Taxonomy" id="265537"/>
    <lineage>
        <taxon>Eukaryota</taxon>
        <taxon>Sar</taxon>
        <taxon>Stramenopiles</taxon>
        <taxon>Ochrophyta</taxon>
        <taxon>Bacillariophyta</taxon>
        <taxon>Bacillariophyceae</taxon>
        <taxon>Bacillariophycidae</taxon>
        <taxon>Entomoneidaceae</taxon>
        <taxon>Entomoneis</taxon>
    </lineage>
</organism>
<proteinExistence type="predicted"/>